<organism evidence="1 2">
    <name type="scientific">Stieleria magnilauensis</name>
    <dbReference type="NCBI Taxonomy" id="2527963"/>
    <lineage>
        <taxon>Bacteria</taxon>
        <taxon>Pseudomonadati</taxon>
        <taxon>Planctomycetota</taxon>
        <taxon>Planctomycetia</taxon>
        <taxon>Pirellulales</taxon>
        <taxon>Pirellulaceae</taxon>
        <taxon>Stieleria</taxon>
    </lineage>
</organism>
<dbReference type="EMBL" id="CP036432">
    <property type="protein sequence ID" value="QDV85448.1"/>
    <property type="molecule type" value="Genomic_DNA"/>
</dbReference>
<reference evidence="1 2" key="1">
    <citation type="submission" date="2019-02" db="EMBL/GenBank/DDBJ databases">
        <title>Deep-cultivation of Planctomycetes and their phenomic and genomic characterization uncovers novel biology.</title>
        <authorList>
            <person name="Wiegand S."/>
            <person name="Jogler M."/>
            <person name="Boedeker C."/>
            <person name="Pinto D."/>
            <person name="Vollmers J."/>
            <person name="Rivas-Marin E."/>
            <person name="Kohn T."/>
            <person name="Peeters S.H."/>
            <person name="Heuer A."/>
            <person name="Rast P."/>
            <person name="Oberbeckmann S."/>
            <person name="Bunk B."/>
            <person name="Jeske O."/>
            <person name="Meyerdierks A."/>
            <person name="Storesund J.E."/>
            <person name="Kallscheuer N."/>
            <person name="Luecker S."/>
            <person name="Lage O.M."/>
            <person name="Pohl T."/>
            <person name="Merkel B.J."/>
            <person name="Hornburger P."/>
            <person name="Mueller R.-W."/>
            <person name="Bruemmer F."/>
            <person name="Labrenz M."/>
            <person name="Spormann A.M."/>
            <person name="Op den Camp H."/>
            <person name="Overmann J."/>
            <person name="Amann R."/>
            <person name="Jetten M.S.M."/>
            <person name="Mascher T."/>
            <person name="Medema M.H."/>
            <person name="Devos D.P."/>
            <person name="Kaster A.-K."/>
            <person name="Ovreas L."/>
            <person name="Rohde M."/>
            <person name="Galperin M.Y."/>
            <person name="Jogler C."/>
        </authorList>
    </citation>
    <scope>NUCLEOTIDE SEQUENCE [LARGE SCALE GENOMIC DNA]</scope>
    <source>
        <strain evidence="1 2">TBK1r</strain>
    </source>
</reference>
<dbReference type="Proteomes" id="UP000318081">
    <property type="component" value="Chromosome"/>
</dbReference>
<keyword evidence="2" id="KW-1185">Reference proteome</keyword>
<accession>A0ABX5XTU9</accession>
<gene>
    <name evidence="1" type="ORF">TBK1r_44290</name>
</gene>
<evidence type="ECO:0000313" key="1">
    <source>
        <dbReference type="EMBL" id="QDV85448.1"/>
    </source>
</evidence>
<sequence>MTALKSKRAFSLGKLNMTRGVMNCVPAMDIWHAVKRHAECDWGDVCEEDWGLNAASLEDDSRLLSIYTASNAKRFWIITEWDRSVTTVLLPEEY</sequence>
<proteinExistence type="predicted"/>
<evidence type="ECO:0008006" key="3">
    <source>
        <dbReference type="Google" id="ProtNLM"/>
    </source>
</evidence>
<name>A0ABX5XTU9_9BACT</name>
<dbReference type="RefSeq" id="WP_145215098.1">
    <property type="nucleotide sequence ID" value="NZ_CP036432.1"/>
</dbReference>
<evidence type="ECO:0000313" key="2">
    <source>
        <dbReference type="Proteomes" id="UP000318081"/>
    </source>
</evidence>
<protein>
    <recommendedName>
        <fullName evidence="3">Plasmid related protein</fullName>
    </recommendedName>
</protein>